<dbReference type="OrthoDB" id="342253at2157"/>
<evidence type="ECO:0000313" key="10">
    <source>
        <dbReference type="EMBL" id="BAI61618.1"/>
    </source>
</evidence>
<dbReference type="InterPro" id="IPR035965">
    <property type="entry name" value="PAS-like_dom_sf"/>
</dbReference>
<dbReference type="CDD" id="cd00075">
    <property type="entry name" value="HATPase"/>
    <property type="match status" value="1"/>
</dbReference>
<dbReference type="SMART" id="SM00387">
    <property type="entry name" value="HATPase_c"/>
    <property type="match status" value="1"/>
</dbReference>
<dbReference type="InterPro" id="IPR052162">
    <property type="entry name" value="Sensor_kinase/Photoreceptor"/>
</dbReference>
<dbReference type="EMBL" id="AP011532">
    <property type="protein sequence ID" value="BAI61618.1"/>
    <property type="molecule type" value="Genomic_DNA"/>
</dbReference>
<dbReference type="SMART" id="SM00086">
    <property type="entry name" value="PAC"/>
    <property type="match status" value="2"/>
</dbReference>
<dbReference type="PROSITE" id="PS50109">
    <property type="entry name" value="HIS_KIN"/>
    <property type="match status" value="1"/>
</dbReference>
<dbReference type="InterPro" id="IPR013655">
    <property type="entry name" value="PAS_fold_3"/>
</dbReference>
<dbReference type="GeneID" id="8681484"/>
<reference evidence="10 11" key="1">
    <citation type="journal article" date="2007" name="Appl. Environ. Microbiol.">
        <title>Isolation of key methanogens for global methane emission from rice paddy fields: a novel isolate affiliated with the clone cluster rice cluster I.</title>
        <authorList>
            <person name="Sakai S."/>
            <person name="Imachi H."/>
            <person name="Sekiguchi Y."/>
            <person name="Ohashi A."/>
            <person name="Harada H."/>
            <person name="Kamagata Y."/>
        </authorList>
    </citation>
    <scope>NUCLEOTIDE SEQUENCE [LARGE SCALE GENOMIC DNA]</scope>
    <source>
        <strain evidence="11">DSM 17711 / JCM 13418 / NBRC 101707 / SANAE</strain>
    </source>
</reference>
<dbReference type="FunFam" id="3.30.450.20:FF:000099">
    <property type="entry name" value="Sensory box sensor histidine kinase"/>
    <property type="match status" value="1"/>
</dbReference>
<dbReference type="InterPro" id="IPR003594">
    <property type="entry name" value="HATPase_dom"/>
</dbReference>
<dbReference type="Pfam" id="PF13185">
    <property type="entry name" value="GAF_2"/>
    <property type="match status" value="1"/>
</dbReference>
<evidence type="ECO:0000256" key="1">
    <source>
        <dbReference type="ARBA" id="ARBA00000085"/>
    </source>
</evidence>
<dbReference type="eggNOG" id="arCOG06515">
    <property type="taxonomic scope" value="Archaea"/>
</dbReference>
<evidence type="ECO:0000256" key="4">
    <source>
        <dbReference type="ARBA" id="ARBA00022679"/>
    </source>
</evidence>
<dbReference type="SUPFAM" id="SSF55785">
    <property type="entry name" value="PYP-like sensor domain (PAS domain)"/>
    <property type="match status" value="2"/>
</dbReference>
<dbReference type="InterPro" id="IPR036890">
    <property type="entry name" value="HATPase_C_sf"/>
</dbReference>
<feature type="coiled-coil region" evidence="6">
    <location>
        <begin position="360"/>
        <end position="401"/>
    </location>
</feature>
<proteinExistence type="predicted"/>
<dbReference type="SUPFAM" id="SSF55781">
    <property type="entry name" value="GAF domain-like"/>
    <property type="match status" value="1"/>
</dbReference>
<dbReference type="KEGG" id="mpd:MCP_1546"/>
<dbReference type="Pfam" id="PF08447">
    <property type="entry name" value="PAS_3"/>
    <property type="match status" value="2"/>
</dbReference>
<keyword evidence="11" id="KW-1185">Reference proteome</keyword>
<evidence type="ECO:0000313" key="11">
    <source>
        <dbReference type="Proteomes" id="UP000001882"/>
    </source>
</evidence>
<keyword evidence="3" id="KW-0597">Phosphoprotein</keyword>
<dbReference type="RefSeq" id="WP_012900297.1">
    <property type="nucleotide sequence ID" value="NC_013665.1"/>
</dbReference>
<dbReference type="Gene3D" id="3.30.450.20">
    <property type="entry name" value="PAS domain"/>
    <property type="match status" value="2"/>
</dbReference>
<keyword evidence="5 10" id="KW-0418">Kinase</keyword>
<dbReference type="InterPro" id="IPR000700">
    <property type="entry name" value="PAS-assoc_C"/>
</dbReference>
<comment type="catalytic activity">
    <reaction evidence="1">
        <text>ATP + protein L-histidine = ADP + protein N-phospho-L-histidine.</text>
        <dbReference type="EC" id="2.7.13.3"/>
    </reaction>
</comment>
<gene>
    <name evidence="10" type="ordered locus">MCP_1546</name>
</gene>
<dbReference type="Gene3D" id="3.30.450.40">
    <property type="match status" value="1"/>
</dbReference>
<dbReference type="eggNOG" id="arCOG02350">
    <property type="taxonomic scope" value="Archaea"/>
</dbReference>
<keyword evidence="6" id="KW-0175">Coiled coil</keyword>
<dbReference type="PANTHER" id="PTHR43304">
    <property type="entry name" value="PHYTOCHROME-LIKE PROTEIN CPH1"/>
    <property type="match status" value="1"/>
</dbReference>
<reference evidence="11" key="3">
    <citation type="journal article" date="2011" name="PLoS ONE">
        <title>Genome sequence of a mesophilic hydrogenotrophic methanogen Methanocella paludicola, the first cultivated representative of the order Methanocellales.</title>
        <authorList>
            <person name="Sakai S."/>
            <person name="Takaki Y."/>
            <person name="Shimamura S."/>
            <person name="Sekine M."/>
            <person name="Tajima T."/>
            <person name="Kosugi H."/>
            <person name="Ichikawa N."/>
            <person name="Tasumi E."/>
            <person name="Hiraki A.T."/>
            <person name="Shimizu A."/>
            <person name="Kato Y."/>
            <person name="Nishiko R."/>
            <person name="Mori K."/>
            <person name="Fujita N."/>
            <person name="Imachi H."/>
            <person name="Takai K."/>
        </authorList>
    </citation>
    <scope>NUCLEOTIDE SEQUENCE [LARGE SCALE GENOMIC DNA]</scope>
    <source>
        <strain evidence="11">DSM 17711 / JCM 13418 / NBRC 101707 / SANAE</strain>
    </source>
</reference>
<dbReference type="Gene3D" id="3.30.565.10">
    <property type="entry name" value="Histidine kinase-like ATPase, C-terminal domain"/>
    <property type="match status" value="1"/>
</dbReference>
<dbReference type="PROSITE" id="PS50113">
    <property type="entry name" value="PAC"/>
    <property type="match status" value="2"/>
</dbReference>
<dbReference type="InterPro" id="IPR029016">
    <property type="entry name" value="GAF-like_dom_sf"/>
</dbReference>
<evidence type="ECO:0000256" key="5">
    <source>
        <dbReference type="ARBA" id="ARBA00022777"/>
    </source>
</evidence>
<dbReference type="STRING" id="304371.MCP_1546"/>
<dbReference type="Proteomes" id="UP000001882">
    <property type="component" value="Chromosome"/>
</dbReference>
<sequence length="747" mass="86084">MYDKDKAMEQLISELQELRAKVNKNIQYPARNDVEEELHRANRALRVLSDCTKTMIKAEDETALLKDICRIMVDVGGYRLAWIGYIENDEHKTVRPIARAGYDEGYVDSLMIALNDPVRGNGPTGICMKTGKPYGSRDVRSDKKMLPWQEDALKRGYLSTLNLPIVYEKHVIGSLAIYSGNEDAFDRGERELLFELAQTLAYGITAIRERVRRRKAEDALRESEERFSYALKAAREGIWDWNMETNEVYYSPRYKEMLGYTEDEIEPHASAWMRLMHPDDRERARLVVDAVVRGEREYEMEFRMLHKDGHYVEILSRGYPIRHGAGGPVTRIVGTHMDITERNRMAEELRKARDGLGVRVRERTAELQQSNDELNAQMEERKRAEEALRESEERFRALADNIPNLAWMANADGWIFWYNRQWYDYTGTTLEEMQGWGWQKVHHPDYVEAVTGEWSASIREGKPYDNIFPLRGKDGNYRWFLTRVTPIKGGDGKIRRWFGTNTDITERKQAEEELLSAQAQAELYLDLMGHDINNMNQVGLGYLEIALQTLKEDGRIEVKDVELLEKPLQSILDSTRLIDNVRKLRSAKSREHQLQTIDLKEILLGIKEQFSKANGRHVTINYAPVGGHVLATGLVKDVFVNIVGNAVKHSDDNKPLEISITQFRVYGTDESYHKIMIEDNGPGIPDELKTRIFNRFERGNTKAKGKGLGLYLVKTLVHEFNGKIWVEDRVSGDYTKGARFVVMLPAV</sequence>
<dbReference type="SMART" id="SM00091">
    <property type="entry name" value="PAS"/>
    <property type="match status" value="2"/>
</dbReference>
<dbReference type="InterPro" id="IPR005467">
    <property type="entry name" value="His_kinase_dom"/>
</dbReference>
<accession>D1YYU6</accession>
<evidence type="ECO:0000256" key="6">
    <source>
        <dbReference type="SAM" id="Coils"/>
    </source>
</evidence>
<dbReference type="SUPFAM" id="SSF55874">
    <property type="entry name" value="ATPase domain of HSP90 chaperone/DNA topoisomerase II/histidine kinase"/>
    <property type="match status" value="1"/>
</dbReference>
<evidence type="ECO:0000256" key="3">
    <source>
        <dbReference type="ARBA" id="ARBA00022553"/>
    </source>
</evidence>
<feature type="domain" description="PAC" evidence="9">
    <location>
        <begin position="298"/>
        <end position="351"/>
    </location>
</feature>
<organism evidence="10 11">
    <name type="scientific">Methanocella paludicola (strain DSM 17711 / JCM 13418 / NBRC 101707 / SANAE)</name>
    <dbReference type="NCBI Taxonomy" id="304371"/>
    <lineage>
        <taxon>Archaea</taxon>
        <taxon>Methanobacteriati</taxon>
        <taxon>Methanobacteriota</taxon>
        <taxon>Stenosarchaea group</taxon>
        <taxon>Methanomicrobia</taxon>
        <taxon>Methanocellales</taxon>
        <taxon>Methanocellaceae</taxon>
        <taxon>Methanocella</taxon>
    </lineage>
</organism>
<evidence type="ECO:0000259" key="7">
    <source>
        <dbReference type="PROSITE" id="PS50109"/>
    </source>
</evidence>
<dbReference type="GO" id="GO:0004673">
    <property type="term" value="F:protein histidine kinase activity"/>
    <property type="evidence" value="ECO:0007669"/>
    <property type="project" value="UniProtKB-EC"/>
</dbReference>
<keyword evidence="4" id="KW-0808">Transferase</keyword>
<feature type="domain" description="PAC" evidence="9">
    <location>
        <begin position="464"/>
        <end position="516"/>
    </location>
</feature>
<dbReference type="Pfam" id="PF02518">
    <property type="entry name" value="HATPase_c"/>
    <property type="match status" value="1"/>
</dbReference>
<protein>
    <recommendedName>
        <fullName evidence="2">histidine kinase</fullName>
        <ecNumber evidence="2">2.7.13.3</ecNumber>
    </recommendedName>
</protein>
<feature type="domain" description="Histidine kinase" evidence="7">
    <location>
        <begin position="635"/>
        <end position="747"/>
    </location>
</feature>
<reference evidence="10 11" key="2">
    <citation type="journal article" date="2008" name="Int. J. Syst. Evol. Microbiol.">
        <title>Methanocella paludicola gen. nov., sp. nov., a methane-producing archaeon, the first isolate of the lineage 'Rice Cluster I', and proposal of the new archaeal order Methanocellales ord. nov.</title>
        <authorList>
            <person name="Sakai S."/>
            <person name="Imachi H."/>
            <person name="Hanada S."/>
            <person name="Ohashi A."/>
            <person name="Harada H."/>
            <person name="Kamagata Y."/>
        </authorList>
    </citation>
    <scope>NUCLEOTIDE SEQUENCE [LARGE SCALE GENOMIC DNA]</scope>
    <source>
        <strain evidence="11">DSM 17711 / JCM 13418 / NBRC 101707 / SANAE</strain>
    </source>
</reference>
<dbReference type="InterPro" id="IPR004358">
    <property type="entry name" value="Sig_transdc_His_kin-like_C"/>
</dbReference>
<dbReference type="PRINTS" id="PR00344">
    <property type="entry name" value="BCTRLSENSOR"/>
</dbReference>
<dbReference type="PROSITE" id="PS50112">
    <property type="entry name" value="PAS"/>
    <property type="match status" value="2"/>
</dbReference>
<feature type="domain" description="PAS" evidence="8">
    <location>
        <begin position="391"/>
        <end position="461"/>
    </location>
</feature>
<name>D1YYU6_METPS</name>
<dbReference type="CDD" id="cd00130">
    <property type="entry name" value="PAS"/>
    <property type="match status" value="2"/>
</dbReference>
<evidence type="ECO:0000259" key="9">
    <source>
        <dbReference type="PROSITE" id="PS50113"/>
    </source>
</evidence>
<dbReference type="InterPro" id="IPR000014">
    <property type="entry name" value="PAS"/>
</dbReference>
<dbReference type="InterPro" id="IPR003018">
    <property type="entry name" value="GAF"/>
</dbReference>
<dbReference type="PANTHER" id="PTHR43304:SF1">
    <property type="entry name" value="PAC DOMAIN-CONTAINING PROTEIN"/>
    <property type="match status" value="1"/>
</dbReference>
<dbReference type="EC" id="2.7.13.3" evidence="2"/>
<dbReference type="NCBIfam" id="TIGR00229">
    <property type="entry name" value="sensory_box"/>
    <property type="match status" value="2"/>
</dbReference>
<dbReference type="InParanoid" id="D1YYU6"/>
<dbReference type="InterPro" id="IPR001610">
    <property type="entry name" value="PAC"/>
</dbReference>
<evidence type="ECO:0000256" key="2">
    <source>
        <dbReference type="ARBA" id="ARBA00012438"/>
    </source>
</evidence>
<evidence type="ECO:0000259" key="8">
    <source>
        <dbReference type="PROSITE" id="PS50112"/>
    </source>
</evidence>
<dbReference type="AlphaFoldDB" id="D1YYU6"/>
<feature type="domain" description="PAS" evidence="8">
    <location>
        <begin position="223"/>
        <end position="295"/>
    </location>
</feature>